<name>A0A9P9AQ09_9HYPO</name>
<accession>A0A9P9AQ09</accession>
<proteinExistence type="predicted"/>
<keyword evidence="1" id="KW-0732">Signal</keyword>
<protein>
    <submittedName>
        <fullName evidence="2">Uncharacterized protein</fullName>
    </submittedName>
</protein>
<feature type="chain" id="PRO_5040512300" evidence="1">
    <location>
        <begin position="26"/>
        <end position="139"/>
    </location>
</feature>
<evidence type="ECO:0000313" key="3">
    <source>
        <dbReference type="Proteomes" id="UP000777438"/>
    </source>
</evidence>
<evidence type="ECO:0000313" key="2">
    <source>
        <dbReference type="EMBL" id="KAH6890500.1"/>
    </source>
</evidence>
<sequence length="139" mass="14664">MAALIGLLATVVSWTAHRFVPGAEGAEITGCVLANQATKAVDLSHFPAALSTGSSRGPAGEPQVAVFRRRAVVSIPSCCNSPWPSSRTRASSNACLGRRNRIEVQVSVSDVDRFFIIQAVSLAVSPSSSPRPFLHLHAQ</sequence>
<reference evidence="2 3" key="1">
    <citation type="journal article" date="2021" name="Nat. Commun.">
        <title>Genetic determinants of endophytism in the Arabidopsis root mycobiome.</title>
        <authorList>
            <person name="Mesny F."/>
            <person name="Miyauchi S."/>
            <person name="Thiergart T."/>
            <person name="Pickel B."/>
            <person name="Atanasova L."/>
            <person name="Karlsson M."/>
            <person name="Huettel B."/>
            <person name="Barry K.W."/>
            <person name="Haridas S."/>
            <person name="Chen C."/>
            <person name="Bauer D."/>
            <person name="Andreopoulos W."/>
            <person name="Pangilinan J."/>
            <person name="LaButti K."/>
            <person name="Riley R."/>
            <person name="Lipzen A."/>
            <person name="Clum A."/>
            <person name="Drula E."/>
            <person name="Henrissat B."/>
            <person name="Kohler A."/>
            <person name="Grigoriev I.V."/>
            <person name="Martin F.M."/>
            <person name="Hacquard S."/>
        </authorList>
    </citation>
    <scope>NUCLEOTIDE SEQUENCE [LARGE SCALE GENOMIC DNA]</scope>
    <source>
        <strain evidence="2 3">MPI-CAGE-CH-0241</strain>
    </source>
</reference>
<dbReference type="AlphaFoldDB" id="A0A9P9AQ09"/>
<organism evidence="2 3">
    <name type="scientific">Thelonectria olida</name>
    <dbReference type="NCBI Taxonomy" id="1576542"/>
    <lineage>
        <taxon>Eukaryota</taxon>
        <taxon>Fungi</taxon>
        <taxon>Dikarya</taxon>
        <taxon>Ascomycota</taxon>
        <taxon>Pezizomycotina</taxon>
        <taxon>Sordariomycetes</taxon>
        <taxon>Hypocreomycetidae</taxon>
        <taxon>Hypocreales</taxon>
        <taxon>Nectriaceae</taxon>
        <taxon>Thelonectria</taxon>
    </lineage>
</organism>
<evidence type="ECO:0000256" key="1">
    <source>
        <dbReference type="SAM" id="SignalP"/>
    </source>
</evidence>
<dbReference type="Proteomes" id="UP000777438">
    <property type="component" value="Unassembled WGS sequence"/>
</dbReference>
<gene>
    <name evidence="2" type="ORF">B0T10DRAFT_321354</name>
</gene>
<feature type="signal peptide" evidence="1">
    <location>
        <begin position="1"/>
        <end position="25"/>
    </location>
</feature>
<keyword evidence="3" id="KW-1185">Reference proteome</keyword>
<comment type="caution">
    <text evidence="2">The sequence shown here is derived from an EMBL/GenBank/DDBJ whole genome shotgun (WGS) entry which is preliminary data.</text>
</comment>
<dbReference type="EMBL" id="JAGPYM010000009">
    <property type="protein sequence ID" value="KAH6890500.1"/>
    <property type="molecule type" value="Genomic_DNA"/>
</dbReference>